<proteinExistence type="predicted"/>
<dbReference type="KEGG" id="umr:103668666"/>
<dbReference type="PANTHER" id="PTHR15233">
    <property type="entry name" value="MITOCHONDRIAL PROTEOLIPID"/>
    <property type="match status" value="1"/>
</dbReference>
<reference evidence="2" key="1">
    <citation type="submission" date="2025-08" db="UniProtKB">
        <authorList>
            <consortium name="RefSeq"/>
        </authorList>
    </citation>
    <scope>IDENTIFICATION</scope>
    <source>
        <tissue evidence="2">Whole blood</tissue>
    </source>
</reference>
<accession>A0A8M1G7D3</accession>
<evidence type="ECO:0000313" key="1">
    <source>
        <dbReference type="Proteomes" id="UP000261680"/>
    </source>
</evidence>
<dbReference type="PANTHER" id="PTHR15233:SF1">
    <property type="entry name" value="ATP SYNTHASE SUBUNIT ATP5MJ, MITOCHONDRIAL"/>
    <property type="match status" value="1"/>
</dbReference>
<dbReference type="OrthoDB" id="8767433at2759"/>
<dbReference type="RefSeq" id="XP_040490542.1">
    <property type="nucleotide sequence ID" value="XM_040634608.1"/>
</dbReference>
<dbReference type="AlphaFoldDB" id="A0A8M1G7D3"/>
<dbReference type="Pfam" id="PF08039">
    <property type="entry name" value="Mit_proteolip"/>
    <property type="match status" value="1"/>
</dbReference>
<dbReference type="InterPro" id="IPR012574">
    <property type="entry name" value="ATP5MJ"/>
</dbReference>
<dbReference type="GO" id="GO:0005739">
    <property type="term" value="C:mitochondrion"/>
    <property type="evidence" value="ECO:0007669"/>
    <property type="project" value="InterPro"/>
</dbReference>
<dbReference type="GeneID" id="103668666"/>
<name>A0A8M1G7D3_URSMA</name>
<dbReference type="Proteomes" id="UP000261680">
    <property type="component" value="Unplaced"/>
</dbReference>
<gene>
    <name evidence="2" type="primary">LOC103668666</name>
</gene>
<evidence type="ECO:0000313" key="2">
    <source>
        <dbReference type="RefSeq" id="XP_040490542.1"/>
    </source>
</evidence>
<protein>
    <submittedName>
        <fullName evidence="2">ATP synthase subunit ATP5MPL, mitochondrial-like</fullName>
    </submittedName>
</protein>
<keyword evidence="1" id="KW-1185">Reference proteome</keyword>
<sequence length="84" mass="9761">MIQSLVKNVWVPVTPYSTQLNEIWIGMEFMGFIIYKIRVADKRSKALRASHPAPAHSHHRPVLLKSATSFGKTFKEYKRLYSEK</sequence>
<organism evidence="1 2">
    <name type="scientific">Ursus maritimus</name>
    <name type="common">Polar bear</name>
    <name type="synonym">Thalarctos maritimus</name>
    <dbReference type="NCBI Taxonomy" id="29073"/>
    <lineage>
        <taxon>Eukaryota</taxon>
        <taxon>Metazoa</taxon>
        <taxon>Chordata</taxon>
        <taxon>Craniata</taxon>
        <taxon>Vertebrata</taxon>
        <taxon>Euteleostomi</taxon>
        <taxon>Mammalia</taxon>
        <taxon>Eutheria</taxon>
        <taxon>Laurasiatheria</taxon>
        <taxon>Carnivora</taxon>
        <taxon>Caniformia</taxon>
        <taxon>Ursidae</taxon>
        <taxon>Ursus</taxon>
    </lineage>
</organism>